<reference evidence="2 3" key="1">
    <citation type="submission" date="2018-12" db="EMBL/GenBank/DDBJ databases">
        <title>The whole draft genome of Streptomyce luteoverticillatus CGMCC 15060.</title>
        <authorList>
            <person name="Feng Z."/>
            <person name="Chen G."/>
            <person name="Zhang J."/>
            <person name="Zhu H."/>
            <person name="Yu X."/>
            <person name="Zhang W."/>
            <person name="Zhang X."/>
        </authorList>
    </citation>
    <scope>NUCLEOTIDE SEQUENCE [LARGE SCALE GENOMIC DNA]</scope>
    <source>
        <strain evidence="2 3">CGMCC 15060</strain>
    </source>
</reference>
<feature type="region of interest" description="Disordered" evidence="1">
    <location>
        <begin position="243"/>
        <end position="273"/>
    </location>
</feature>
<feature type="region of interest" description="Disordered" evidence="1">
    <location>
        <begin position="1"/>
        <end position="24"/>
    </location>
</feature>
<dbReference type="AlphaFoldDB" id="A0A3Q9FTR2"/>
<proteinExistence type="predicted"/>
<evidence type="ECO:0000313" key="3">
    <source>
        <dbReference type="Proteomes" id="UP000267900"/>
    </source>
</evidence>
<gene>
    <name evidence="2" type="ORF">EKH77_00960</name>
</gene>
<name>A0A3Q9FTR2_STRLT</name>
<dbReference type="OrthoDB" id="3829505at2"/>
<dbReference type="EMBL" id="CP034587">
    <property type="protein sequence ID" value="AZQ69975.1"/>
    <property type="molecule type" value="Genomic_DNA"/>
</dbReference>
<dbReference type="Proteomes" id="UP000267900">
    <property type="component" value="Chromosome"/>
</dbReference>
<accession>A0A3Q9FTR2</accession>
<dbReference type="RefSeq" id="WP_126912540.1">
    <property type="nucleotide sequence ID" value="NZ_CP034587.1"/>
</dbReference>
<evidence type="ECO:0000256" key="1">
    <source>
        <dbReference type="SAM" id="MobiDB-lite"/>
    </source>
</evidence>
<keyword evidence="3" id="KW-1185">Reference proteome</keyword>
<organism evidence="2 3">
    <name type="scientific">Streptomyces luteoverticillatus</name>
    <name type="common">Streptoverticillium luteoverticillatus</name>
    <dbReference type="NCBI Taxonomy" id="66425"/>
    <lineage>
        <taxon>Bacteria</taxon>
        <taxon>Bacillati</taxon>
        <taxon>Actinomycetota</taxon>
        <taxon>Actinomycetes</taxon>
        <taxon>Kitasatosporales</taxon>
        <taxon>Streptomycetaceae</taxon>
        <taxon>Streptomyces</taxon>
    </lineage>
</organism>
<evidence type="ECO:0000313" key="2">
    <source>
        <dbReference type="EMBL" id="AZQ69975.1"/>
    </source>
</evidence>
<feature type="region of interest" description="Disordered" evidence="1">
    <location>
        <begin position="147"/>
        <end position="227"/>
    </location>
</feature>
<protein>
    <submittedName>
        <fullName evidence="2">Uncharacterized protein</fullName>
    </submittedName>
</protein>
<sequence>MTNGAGSTVICRNPACSDPVPPTRHGRPRIYCSDACRRAYYRAGTARRGSPDTERHDRYVQQILDELWQRVDRLRDLAHADRTGLTGADSPRSQALALLKGSAEACKDLQDLDAAIVQQARDRGVKVADIAAARNISADKVSRDWPADSIDRRMNQRQQRRSVVHRPAGSPDVANEPLHLPGRYLPGEGLGPGLSGYGRDSTEGPPPTGDSCPYPSDRPARRPRCSSASLAGPVVCRGCRNVYTSLTPDPREPRHEGPVPADRAVRQGHARRG</sequence>